<dbReference type="Gene3D" id="3.40.50.150">
    <property type="entry name" value="Vaccinia Virus protein VP39"/>
    <property type="match status" value="1"/>
</dbReference>
<dbReference type="AlphaFoldDB" id="A0A6C0HJ40"/>
<proteinExistence type="predicted"/>
<organism evidence="1">
    <name type="scientific">viral metagenome</name>
    <dbReference type="NCBI Taxonomy" id="1070528"/>
    <lineage>
        <taxon>unclassified sequences</taxon>
        <taxon>metagenomes</taxon>
        <taxon>organismal metagenomes</taxon>
    </lineage>
</organism>
<dbReference type="InterPro" id="IPR029063">
    <property type="entry name" value="SAM-dependent_MTases_sf"/>
</dbReference>
<sequence length="425" mass="49841">MIHFITFGQGGNFIEAAKRLLQQAYDIRVFDDLQMFTDEDLKCDRDYWNKHGAFTLANRRGYGYFLWKPYLIMKTMQKIKDGDILVYADAGCEIDPENEERIDQLRHLFEVVKLDKIIGSECNLERNMNKMDILVNMDVLDNEKILNSSQRQATAVMLYKCKETMTFAKTWYEMGCMYSNIDDSQSVYRNFPFYDEHRHDQSIFSLLSKKMNLYSQTERIETAIYILRNREGRKRKCMGVVGTQFWCHAKGYFDLHQIDLISKIVRKQKPRYVLETGFSTGRGCACVLLSCDSVEIYVNCDSDYKRMSPEGPLMRRMFHDFFSCFHSYEIPSEKLLTPSFLRTQFPFGIDFVILDGSSESNIVRENLENITNFLNTEGCIVVNSRGHDDVCAEFVKSNESLKMESWSHDDKKMEIIRKLRVVLNH</sequence>
<accession>A0A6C0HJ40</accession>
<dbReference type="EMBL" id="MN739968">
    <property type="protein sequence ID" value="QHT80390.1"/>
    <property type="molecule type" value="Genomic_DNA"/>
</dbReference>
<evidence type="ECO:0008006" key="2">
    <source>
        <dbReference type="Google" id="ProtNLM"/>
    </source>
</evidence>
<reference evidence="1" key="1">
    <citation type="journal article" date="2020" name="Nature">
        <title>Giant virus diversity and host interactions through global metagenomics.</title>
        <authorList>
            <person name="Schulz F."/>
            <person name="Roux S."/>
            <person name="Paez-Espino D."/>
            <person name="Jungbluth S."/>
            <person name="Walsh D.A."/>
            <person name="Denef V.J."/>
            <person name="McMahon K.D."/>
            <person name="Konstantinidis K.T."/>
            <person name="Eloe-Fadrosh E.A."/>
            <person name="Kyrpides N.C."/>
            <person name="Woyke T."/>
        </authorList>
    </citation>
    <scope>NUCLEOTIDE SEQUENCE</scope>
    <source>
        <strain evidence="1">GVMAG-M-3300023184-120</strain>
    </source>
</reference>
<name>A0A6C0HJ40_9ZZZZ</name>
<protein>
    <recommendedName>
        <fullName evidence="2">Methyltransferase</fullName>
    </recommendedName>
</protein>
<evidence type="ECO:0000313" key="1">
    <source>
        <dbReference type="EMBL" id="QHT80390.1"/>
    </source>
</evidence>